<dbReference type="PANTHER" id="PTHR34980">
    <property type="entry name" value="INNER MEMBRANE PROTEIN-RELATED-RELATED"/>
    <property type="match status" value="1"/>
</dbReference>
<proteinExistence type="predicted"/>
<accession>A0A3B0YIJ8</accession>
<feature type="transmembrane region" description="Helical" evidence="1">
    <location>
        <begin position="111"/>
        <end position="129"/>
    </location>
</feature>
<name>A0A3B0YIJ8_9ZZZZ</name>
<evidence type="ECO:0008006" key="3">
    <source>
        <dbReference type="Google" id="ProtNLM"/>
    </source>
</evidence>
<feature type="transmembrane region" description="Helical" evidence="1">
    <location>
        <begin position="73"/>
        <end position="91"/>
    </location>
</feature>
<dbReference type="PANTHER" id="PTHR34980:SF3">
    <property type="entry name" value="BLR8105 PROTEIN"/>
    <property type="match status" value="1"/>
</dbReference>
<feature type="transmembrane region" description="Helical" evidence="1">
    <location>
        <begin position="43"/>
        <end position="61"/>
    </location>
</feature>
<dbReference type="AlphaFoldDB" id="A0A3B0YIJ8"/>
<protein>
    <recommendedName>
        <fullName evidence="3">DUF805 domain-containing protein</fullName>
    </recommendedName>
</protein>
<gene>
    <name evidence="2" type="ORF">MNBD_GAMMA12-2265</name>
</gene>
<evidence type="ECO:0000313" key="2">
    <source>
        <dbReference type="EMBL" id="VAW76580.1"/>
    </source>
</evidence>
<keyword evidence="1" id="KW-0812">Transmembrane</keyword>
<keyword evidence="1" id="KW-0472">Membrane</keyword>
<evidence type="ECO:0000256" key="1">
    <source>
        <dbReference type="SAM" id="Phobius"/>
    </source>
</evidence>
<dbReference type="Pfam" id="PF05656">
    <property type="entry name" value="DUF805"/>
    <property type="match status" value="1"/>
</dbReference>
<dbReference type="InterPro" id="IPR008523">
    <property type="entry name" value="DUF805"/>
</dbReference>
<organism evidence="2">
    <name type="scientific">hydrothermal vent metagenome</name>
    <dbReference type="NCBI Taxonomy" id="652676"/>
    <lineage>
        <taxon>unclassified sequences</taxon>
        <taxon>metagenomes</taxon>
        <taxon>ecological metagenomes</taxon>
    </lineage>
</organism>
<feature type="transmembrane region" description="Helical" evidence="1">
    <location>
        <begin position="15"/>
        <end position="37"/>
    </location>
</feature>
<dbReference type="GO" id="GO:0005886">
    <property type="term" value="C:plasma membrane"/>
    <property type="evidence" value="ECO:0007669"/>
    <property type="project" value="TreeGrafter"/>
</dbReference>
<dbReference type="EMBL" id="UOFL01000110">
    <property type="protein sequence ID" value="VAW76580.1"/>
    <property type="molecule type" value="Genomic_DNA"/>
</dbReference>
<sequence>MKIIIGYGRIDRVRFLAYSNIAFLLLGAIAAIVSTVFTELLESTVVSVFVVLGIVFTFKFAAQRYHDVGSSGLWALWYISPTQPVIFLVLGMVPGMKADNEYGSPNPEAGVWLKIFAFFPLIAVAIWIGESYL</sequence>
<keyword evidence="1" id="KW-1133">Transmembrane helix</keyword>
<reference evidence="2" key="1">
    <citation type="submission" date="2018-06" db="EMBL/GenBank/DDBJ databases">
        <authorList>
            <person name="Zhirakovskaya E."/>
        </authorList>
    </citation>
    <scope>NUCLEOTIDE SEQUENCE</scope>
</reference>